<keyword evidence="1" id="KW-0732">Signal</keyword>
<feature type="chain" id="PRO_5044717770" evidence="1">
    <location>
        <begin position="21"/>
        <end position="160"/>
    </location>
</feature>
<evidence type="ECO:0000313" key="2">
    <source>
        <dbReference type="EMBL" id="KAK9671695.1"/>
    </source>
</evidence>
<keyword evidence="3" id="KW-1185">Reference proteome</keyword>
<sequence length="160" mass="18086">MYRCIVAFSLSLCLLVGREASMTNERIEKLLKAEAKVILTTTGIDDMAFKMEKHQLLLASTESSTSNAHIRETWCGLPVYFRDKADHNAKLDIFKDTPFLSLLRARHHSKFMPVCKFLLGLYDADQKAFSLHCKSICLCIEEAGLLLGLKNEGDRGKLFD</sequence>
<evidence type="ECO:0000313" key="3">
    <source>
        <dbReference type="Proteomes" id="UP001443914"/>
    </source>
</evidence>
<dbReference type="Proteomes" id="UP001443914">
    <property type="component" value="Unassembled WGS sequence"/>
</dbReference>
<dbReference type="EMBL" id="JBDFQZ010000012">
    <property type="protein sequence ID" value="KAK9671695.1"/>
    <property type="molecule type" value="Genomic_DNA"/>
</dbReference>
<gene>
    <name evidence="2" type="ORF">RND81_12G048300</name>
</gene>
<proteinExistence type="predicted"/>
<name>A0AAW1H6E5_SAPOF</name>
<dbReference type="AlphaFoldDB" id="A0AAW1H6E5"/>
<accession>A0AAW1H6E5</accession>
<comment type="caution">
    <text evidence="2">The sequence shown here is derived from an EMBL/GenBank/DDBJ whole genome shotgun (WGS) entry which is preliminary data.</text>
</comment>
<feature type="signal peptide" evidence="1">
    <location>
        <begin position="1"/>
        <end position="20"/>
    </location>
</feature>
<evidence type="ECO:0000256" key="1">
    <source>
        <dbReference type="SAM" id="SignalP"/>
    </source>
</evidence>
<protein>
    <submittedName>
        <fullName evidence="2">Uncharacterized protein</fullName>
    </submittedName>
</protein>
<organism evidence="2 3">
    <name type="scientific">Saponaria officinalis</name>
    <name type="common">Common soapwort</name>
    <name type="synonym">Lychnis saponaria</name>
    <dbReference type="NCBI Taxonomy" id="3572"/>
    <lineage>
        <taxon>Eukaryota</taxon>
        <taxon>Viridiplantae</taxon>
        <taxon>Streptophyta</taxon>
        <taxon>Embryophyta</taxon>
        <taxon>Tracheophyta</taxon>
        <taxon>Spermatophyta</taxon>
        <taxon>Magnoliopsida</taxon>
        <taxon>eudicotyledons</taxon>
        <taxon>Gunneridae</taxon>
        <taxon>Pentapetalae</taxon>
        <taxon>Caryophyllales</taxon>
        <taxon>Caryophyllaceae</taxon>
        <taxon>Caryophylleae</taxon>
        <taxon>Saponaria</taxon>
    </lineage>
</organism>
<reference evidence="2 3" key="1">
    <citation type="submission" date="2024-03" db="EMBL/GenBank/DDBJ databases">
        <title>WGS assembly of Saponaria officinalis var. Norfolk2.</title>
        <authorList>
            <person name="Jenkins J."/>
            <person name="Shu S."/>
            <person name="Grimwood J."/>
            <person name="Barry K."/>
            <person name="Goodstein D."/>
            <person name="Schmutz J."/>
            <person name="Leebens-Mack J."/>
            <person name="Osbourn A."/>
        </authorList>
    </citation>
    <scope>NUCLEOTIDE SEQUENCE [LARGE SCALE GENOMIC DNA]</scope>
    <source>
        <strain evidence="3">cv. Norfolk2</strain>
        <strain evidence="2">JIC</strain>
        <tissue evidence="2">Leaf</tissue>
    </source>
</reference>
<dbReference type="EMBL" id="JBDFQZ010000012">
    <property type="protein sequence ID" value="KAK9671694.1"/>
    <property type="molecule type" value="Genomic_DNA"/>
</dbReference>